<evidence type="ECO:0000256" key="5">
    <source>
        <dbReference type="ARBA" id="ARBA00023239"/>
    </source>
</evidence>
<dbReference type="GO" id="GO:0016831">
    <property type="term" value="F:carboxy-lyase activity"/>
    <property type="evidence" value="ECO:0007669"/>
    <property type="project" value="UniProtKB-KW"/>
</dbReference>
<sequence length="484" mass="54112">MNQQSMPIVEALQQHVKTQPVSFHVPGHKNGIAVTSDWHDMFESVFPYDQTELHHLDDLHDPDGIIAQAQRLAAEAYNALYTLFLVGGSSAGNMAMILSAFERGETVLVQRDSHKSVINALRLAGIKPVFLLPDYDNSTQLSRGLSLSTVKKALNMYPEVKGIILTSPTYYGWASDLTPIIQLFRRKGAYVLVDEAHGAHFSTSSVFPVSALDQGADAVVQSAHKTLPALTMGAFLHAGKESKLSHQRLQEAASMVQSSSPSYLIMASLDAARRYFYNMKQANDWKIAESIYYVRDKIEKETGLSLITPDGMAHDVLKCIVKVPKGYSGWDLQKCLEQQHVFAELADHQHVLLILPLDAAALPEGWHKRIKIAVDNMHYQQRSSKREIEKKTPVFPSAIMEAEQFSFIHAKQTRILLHEAVGNTAGSDLIPYPPGIPLFLKGEKITSERVSYLLEWLNNGGHVQGVDYFRGNWYISILKKDEHR</sequence>
<organism evidence="8 9">
    <name type="scientific">Alteribacillus persepolensis</name>
    <dbReference type="NCBI Taxonomy" id="568899"/>
    <lineage>
        <taxon>Bacteria</taxon>
        <taxon>Bacillati</taxon>
        <taxon>Bacillota</taxon>
        <taxon>Bacilli</taxon>
        <taxon>Bacillales</taxon>
        <taxon>Bacillaceae</taxon>
        <taxon>Alteribacillus</taxon>
    </lineage>
</organism>
<protein>
    <submittedName>
        <fullName evidence="8">Arginine/lysine/ornithine decarboxylase</fullName>
    </submittedName>
</protein>
<feature type="domain" description="Orn/Lys/Arg decarboxylases family 1 pyridoxal-P attachment site" evidence="6">
    <location>
        <begin position="7"/>
        <end position="309"/>
    </location>
</feature>
<dbReference type="Proteomes" id="UP000199163">
    <property type="component" value="Unassembled WGS sequence"/>
</dbReference>
<dbReference type="Gene3D" id="3.90.100.10">
    <property type="entry name" value="Orn/Lys/Arg decarboxylase, C-terminal domain"/>
    <property type="match status" value="1"/>
</dbReference>
<dbReference type="InterPro" id="IPR052357">
    <property type="entry name" value="Orn_Lys_Arg_decarboxylase-I"/>
</dbReference>
<dbReference type="SUPFAM" id="SSF55904">
    <property type="entry name" value="Ornithine decarboxylase C-terminal domain"/>
    <property type="match status" value="1"/>
</dbReference>
<dbReference type="InterPro" id="IPR015421">
    <property type="entry name" value="PyrdxlP-dep_Trfase_major"/>
</dbReference>
<evidence type="ECO:0000259" key="6">
    <source>
        <dbReference type="Pfam" id="PF01276"/>
    </source>
</evidence>
<dbReference type="EMBL" id="FNDK01000022">
    <property type="protein sequence ID" value="SDI11229.1"/>
    <property type="molecule type" value="Genomic_DNA"/>
</dbReference>
<evidence type="ECO:0000256" key="2">
    <source>
        <dbReference type="ARBA" id="ARBA00010671"/>
    </source>
</evidence>
<dbReference type="InterPro" id="IPR015424">
    <property type="entry name" value="PyrdxlP-dep_Trfase"/>
</dbReference>
<dbReference type="InterPro" id="IPR000310">
    <property type="entry name" value="Orn/Lys/Arg_deCO2ase_major_dom"/>
</dbReference>
<dbReference type="RefSeq" id="WP_091275371.1">
    <property type="nucleotide sequence ID" value="NZ_FNDK01000022.1"/>
</dbReference>
<evidence type="ECO:0000313" key="8">
    <source>
        <dbReference type="EMBL" id="SDI11229.1"/>
    </source>
</evidence>
<dbReference type="STRING" id="568899.SAMN05192534_1225"/>
<keyword evidence="9" id="KW-1185">Reference proteome</keyword>
<accession>A0A1G8HX35</accession>
<dbReference type="SUPFAM" id="SSF53383">
    <property type="entry name" value="PLP-dependent transferases"/>
    <property type="match status" value="1"/>
</dbReference>
<dbReference type="InterPro" id="IPR036633">
    <property type="entry name" value="Prn/Lys/Arg_de-COase_C_sf"/>
</dbReference>
<gene>
    <name evidence="8" type="ORF">SAMN05192534_1225</name>
</gene>
<proteinExistence type="inferred from homology"/>
<comment type="similarity">
    <text evidence="2">Belongs to the Orn/Lys/Arg decarboxylase class-I family.</text>
</comment>
<evidence type="ECO:0000259" key="7">
    <source>
        <dbReference type="Pfam" id="PF03711"/>
    </source>
</evidence>
<feature type="domain" description="Orn/Lys/Arg decarboxylase C-terminal" evidence="7">
    <location>
        <begin position="379"/>
        <end position="454"/>
    </location>
</feature>
<dbReference type="InterPro" id="IPR008286">
    <property type="entry name" value="Prn/Lys/Arg_de-COase_C"/>
</dbReference>
<dbReference type="PANTHER" id="PTHR43277">
    <property type="entry name" value="ARGININE DECARBOXYLASE"/>
    <property type="match status" value="1"/>
</dbReference>
<reference evidence="8 9" key="1">
    <citation type="submission" date="2016-10" db="EMBL/GenBank/DDBJ databases">
        <authorList>
            <person name="de Groot N.N."/>
        </authorList>
    </citation>
    <scope>NUCLEOTIDE SEQUENCE [LARGE SCALE GENOMIC DNA]</scope>
    <source>
        <strain evidence="8 9">DSM 21632</strain>
    </source>
</reference>
<dbReference type="OrthoDB" id="9815233at2"/>
<keyword evidence="5" id="KW-0456">Lyase</keyword>
<comment type="cofactor">
    <cofactor evidence="1">
        <name>pyridoxal 5'-phosphate</name>
        <dbReference type="ChEBI" id="CHEBI:597326"/>
    </cofactor>
</comment>
<evidence type="ECO:0000256" key="3">
    <source>
        <dbReference type="ARBA" id="ARBA00022793"/>
    </source>
</evidence>
<evidence type="ECO:0000313" key="9">
    <source>
        <dbReference type="Proteomes" id="UP000199163"/>
    </source>
</evidence>
<keyword evidence="3" id="KW-0210">Decarboxylase</keyword>
<name>A0A1G8HX35_9BACI</name>
<dbReference type="Pfam" id="PF01276">
    <property type="entry name" value="OKR_DC_1"/>
    <property type="match status" value="1"/>
</dbReference>
<evidence type="ECO:0000256" key="1">
    <source>
        <dbReference type="ARBA" id="ARBA00001933"/>
    </source>
</evidence>
<dbReference type="Pfam" id="PF03711">
    <property type="entry name" value="OKR_DC_1_C"/>
    <property type="match status" value="1"/>
</dbReference>
<keyword evidence="4" id="KW-0663">Pyridoxal phosphate</keyword>
<dbReference type="Gene3D" id="3.40.640.10">
    <property type="entry name" value="Type I PLP-dependent aspartate aminotransferase-like (Major domain)"/>
    <property type="match status" value="1"/>
</dbReference>
<evidence type="ECO:0000256" key="4">
    <source>
        <dbReference type="ARBA" id="ARBA00022898"/>
    </source>
</evidence>
<dbReference type="PANTHER" id="PTHR43277:SF3">
    <property type="entry name" value="DECARBOXYLASE, PUTATIVE-RELATED"/>
    <property type="match status" value="1"/>
</dbReference>
<dbReference type="AlphaFoldDB" id="A0A1G8HX35"/>